<dbReference type="AlphaFoldDB" id="A0AAE3VGS6"/>
<feature type="transmembrane region" description="Helical" evidence="6">
    <location>
        <begin position="569"/>
        <end position="595"/>
    </location>
</feature>
<comment type="caution">
    <text evidence="7">The sequence shown here is derived from an EMBL/GenBank/DDBJ whole genome shotgun (WGS) entry which is preliminary data.</text>
</comment>
<dbReference type="Pfam" id="PF03169">
    <property type="entry name" value="OPT"/>
    <property type="match status" value="1"/>
</dbReference>
<evidence type="ECO:0000256" key="3">
    <source>
        <dbReference type="ARBA" id="ARBA00022692"/>
    </source>
</evidence>
<feature type="transmembrane region" description="Helical" evidence="6">
    <location>
        <begin position="283"/>
        <end position="304"/>
    </location>
</feature>
<dbReference type="Proteomes" id="UP001238163">
    <property type="component" value="Unassembled WGS sequence"/>
</dbReference>
<keyword evidence="2" id="KW-0813">Transport</keyword>
<feature type="transmembrane region" description="Helical" evidence="6">
    <location>
        <begin position="329"/>
        <end position="351"/>
    </location>
</feature>
<feature type="transmembrane region" description="Helical" evidence="6">
    <location>
        <begin position="259"/>
        <end position="276"/>
    </location>
</feature>
<evidence type="ECO:0000256" key="5">
    <source>
        <dbReference type="ARBA" id="ARBA00023136"/>
    </source>
</evidence>
<feature type="transmembrane region" description="Helical" evidence="6">
    <location>
        <begin position="144"/>
        <end position="162"/>
    </location>
</feature>
<evidence type="ECO:0000256" key="4">
    <source>
        <dbReference type="ARBA" id="ARBA00022989"/>
    </source>
</evidence>
<keyword evidence="8" id="KW-1185">Reference proteome</keyword>
<gene>
    <name evidence="7" type="ORF">J3R75_002371</name>
</gene>
<dbReference type="InterPro" id="IPR004813">
    <property type="entry name" value="OPT"/>
</dbReference>
<sequence>MARHTQDKELEQYRRLMEPPEHFEDGFTWKTVIGAVFLGMLIMPGSMYLSLVVGPEANMDSAARWVTIILFAEVARRSFKELKMQEIYIFYYMAGLAMASPFQGLLWNQYLVQSDYANAMGVAQEIPAWWAPSADVIRAQGHTFFTKAWLGPIMLIIVGLLVSRLDQYGFGYVLYRITNDVEELPFPMAPVAAAGITALAETKVNSERWRWRCFSLGSILGLSFGVFYIAIPAISGALLDKPIQPLPIPWVDFTPAVSKFLPAAPMNISFNLLWFFQGMVLPFWAVIGGAFGVVFTLFLNPVLYHRGVLSHWDPQMDVINTLYSNNVDFYLSFSLGLTLAITTVSVAKIFTPAIRSWRIRRGNLMQSGSLPGERPESAWKRLFINDPRRGDFSIFIALGIYAFSNAFWIGLSCWLIEGFPWHFFVAYALVLTPLLSYATAKLEGLCGQALSIPYIKEATYILSGYKGVKIWFAPVPIPNYGVATVNFRVLELTGTKIVSQIKTQLVTVPIIIIASIVFSQLLWKMADVPSAAYPYAQKMWDLNAKNLCLTYSSTMEGGSMFMEALRLKYVLTGLGAGVVSFTVLSCLGLPTLLVFGMVRGLGQSTPSGVALELIGALVGRFYFRRRYGDQWMKYTPILLAGFSCGMGLIGMVSVAFTILNKMMAPLIF</sequence>
<accession>A0AAE3VGS6</accession>
<feature type="transmembrane region" description="Helical" evidence="6">
    <location>
        <begin position="607"/>
        <end position="623"/>
    </location>
</feature>
<feature type="transmembrane region" description="Helical" evidence="6">
    <location>
        <begin position="390"/>
        <end position="409"/>
    </location>
</feature>
<evidence type="ECO:0000256" key="1">
    <source>
        <dbReference type="ARBA" id="ARBA00004141"/>
    </source>
</evidence>
<feature type="transmembrane region" description="Helical" evidence="6">
    <location>
        <begin position="87"/>
        <end position="107"/>
    </location>
</feature>
<evidence type="ECO:0008006" key="9">
    <source>
        <dbReference type="Google" id="ProtNLM"/>
    </source>
</evidence>
<protein>
    <recommendedName>
        <fullName evidence="9">Peptide transporter</fullName>
    </recommendedName>
</protein>
<dbReference type="EMBL" id="JAUSVL010000001">
    <property type="protein sequence ID" value="MDQ0290264.1"/>
    <property type="molecule type" value="Genomic_DNA"/>
</dbReference>
<feature type="transmembrane region" description="Helical" evidence="6">
    <location>
        <begin position="421"/>
        <end position="440"/>
    </location>
</feature>
<evidence type="ECO:0000313" key="7">
    <source>
        <dbReference type="EMBL" id="MDQ0290264.1"/>
    </source>
</evidence>
<organism evidence="7 8">
    <name type="scientific">Oligosphaera ethanolica</name>
    <dbReference type="NCBI Taxonomy" id="760260"/>
    <lineage>
        <taxon>Bacteria</taxon>
        <taxon>Pseudomonadati</taxon>
        <taxon>Lentisphaerota</taxon>
        <taxon>Oligosphaeria</taxon>
        <taxon>Oligosphaerales</taxon>
        <taxon>Oligosphaeraceae</taxon>
        <taxon>Oligosphaera</taxon>
    </lineage>
</organism>
<feature type="transmembrane region" description="Helical" evidence="6">
    <location>
        <begin position="635"/>
        <end position="659"/>
    </location>
</feature>
<reference evidence="7" key="1">
    <citation type="submission" date="2023-07" db="EMBL/GenBank/DDBJ databases">
        <title>Genomic Encyclopedia of Type Strains, Phase IV (KMG-IV): sequencing the most valuable type-strain genomes for metagenomic binning, comparative biology and taxonomic classification.</title>
        <authorList>
            <person name="Goeker M."/>
        </authorList>
    </citation>
    <scope>NUCLEOTIDE SEQUENCE</scope>
    <source>
        <strain evidence="7">DSM 24202</strain>
    </source>
</reference>
<feature type="transmembrane region" description="Helical" evidence="6">
    <location>
        <begin position="32"/>
        <end position="54"/>
    </location>
</feature>
<comment type="subcellular location">
    <subcellularLocation>
        <location evidence="1">Membrane</location>
        <topology evidence="1">Multi-pass membrane protein</topology>
    </subcellularLocation>
</comment>
<evidence type="ECO:0000256" key="6">
    <source>
        <dbReference type="SAM" id="Phobius"/>
    </source>
</evidence>
<evidence type="ECO:0000313" key="8">
    <source>
        <dbReference type="Proteomes" id="UP001238163"/>
    </source>
</evidence>
<feature type="transmembrane region" description="Helical" evidence="6">
    <location>
        <begin position="213"/>
        <end position="239"/>
    </location>
</feature>
<evidence type="ECO:0000256" key="2">
    <source>
        <dbReference type="ARBA" id="ARBA00022448"/>
    </source>
</evidence>
<name>A0AAE3VGS6_9BACT</name>
<keyword evidence="4 6" id="KW-1133">Transmembrane helix</keyword>
<dbReference type="RefSeq" id="WP_307261686.1">
    <property type="nucleotide sequence ID" value="NZ_JAUSVL010000001.1"/>
</dbReference>
<proteinExistence type="predicted"/>
<keyword evidence="3 6" id="KW-0812">Transmembrane</keyword>
<keyword evidence="5 6" id="KW-0472">Membrane</keyword>